<evidence type="ECO:0000256" key="4">
    <source>
        <dbReference type="ARBA" id="ARBA00023125"/>
    </source>
</evidence>
<name>N1PCD1_DOTSN</name>
<protein>
    <recommendedName>
        <fullName evidence="7">Zn(2)-C6 fungal-type domain-containing protein</fullName>
    </recommendedName>
</protein>
<dbReference type="SMART" id="SM00066">
    <property type="entry name" value="GAL4"/>
    <property type="match status" value="1"/>
</dbReference>
<reference evidence="8 9" key="2">
    <citation type="journal article" date="2012" name="PLoS Pathog.">
        <title>Diverse lifestyles and strategies of plant pathogenesis encoded in the genomes of eighteen Dothideomycetes fungi.</title>
        <authorList>
            <person name="Ohm R.A."/>
            <person name="Feau N."/>
            <person name="Henrissat B."/>
            <person name="Schoch C.L."/>
            <person name="Horwitz B.A."/>
            <person name="Barry K.W."/>
            <person name="Condon B.J."/>
            <person name="Copeland A.C."/>
            <person name="Dhillon B."/>
            <person name="Glaser F."/>
            <person name="Hesse C.N."/>
            <person name="Kosti I."/>
            <person name="LaButti K."/>
            <person name="Lindquist E.A."/>
            <person name="Lucas S."/>
            <person name="Salamov A.A."/>
            <person name="Bradshaw R.E."/>
            <person name="Ciuffetti L."/>
            <person name="Hamelin R.C."/>
            <person name="Kema G.H.J."/>
            <person name="Lawrence C."/>
            <person name="Scott J.A."/>
            <person name="Spatafora J.W."/>
            <person name="Turgeon B.G."/>
            <person name="de Wit P.J.G.M."/>
            <person name="Zhong S."/>
            <person name="Goodwin S.B."/>
            <person name="Grigoriev I.V."/>
        </authorList>
    </citation>
    <scope>NUCLEOTIDE SEQUENCE [LARGE SCALE GENOMIC DNA]</scope>
    <source>
        <strain evidence="9">NZE10 / CBS 128990</strain>
    </source>
</reference>
<dbReference type="PANTHER" id="PTHR36206:SF12">
    <property type="entry name" value="ASPERCRYPTIN BIOSYNTHESIS CLUSTER-SPECIFIC TRANSCRIPTION REGULATOR ATNN-RELATED"/>
    <property type="match status" value="1"/>
</dbReference>
<keyword evidence="2" id="KW-0862">Zinc</keyword>
<dbReference type="InterPro" id="IPR036864">
    <property type="entry name" value="Zn2-C6_fun-type_DNA-bd_sf"/>
</dbReference>
<dbReference type="PROSITE" id="PS00463">
    <property type="entry name" value="ZN2_CY6_FUNGAL_1"/>
    <property type="match status" value="1"/>
</dbReference>
<accession>N1PCD1</accession>
<dbReference type="InterPro" id="IPR001138">
    <property type="entry name" value="Zn2Cys6_DnaBD"/>
</dbReference>
<reference evidence="9" key="1">
    <citation type="journal article" date="2012" name="PLoS Genet.">
        <title>The genomes of the fungal plant pathogens Cladosporium fulvum and Dothistroma septosporum reveal adaptation to different hosts and lifestyles but also signatures of common ancestry.</title>
        <authorList>
            <person name="de Wit P.J.G.M."/>
            <person name="van der Burgt A."/>
            <person name="Oekmen B."/>
            <person name="Stergiopoulos I."/>
            <person name="Abd-Elsalam K.A."/>
            <person name="Aerts A.L."/>
            <person name="Bahkali A.H."/>
            <person name="Beenen H.G."/>
            <person name="Chettri P."/>
            <person name="Cox M.P."/>
            <person name="Datema E."/>
            <person name="de Vries R.P."/>
            <person name="Dhillon B."/>
            <person name="Ganley A.R."/>
            <person name="Griffiths S.A."/>
            <person name="Guo Y."/>
            <person name="Hamelin R.C."/>
            <person name="Henrissat B."/>
            <person name="Kabir M.S."/>
            <person name="Jashni M.K."/>
            <person name="Kema G."/>
            <person name="Klaubauf S."/>
            <person name="Lapidus A."/>
            <person name="Levasseur A."/>
            <person name="Lindquist E."/>
            <person name="Mehrabi R."/>
            <person name="Ohm R.A."/>
            <person name="Owen T.J."/>
            <person name="Salamov A."/>
            <person name="Schwelm A."/>
            <person name="Schijlen E."/>
            <person name="Sun H."/>
            <person name="van den Burg H.A."/>
            <person name="van Ham R.C.H.J."/>
            <person name="Zhang S."/>
            <person name="Goodwin S.B."/>
            <person name="Grigoriev I.V."/>
            <person name="Collemare J."/>
            <person name="Bradshaw R.E."/>
        </authorList>
    </citation>
    <scope>NUCLEOTIDE SEQUENCE [LARGE SCALE GENOMIC DNA]</scope>
    <source>
        <strain evidence="9">NZE10 / CBS 128990</strain>
    </source>
</reference>
<dbReference type="STRING" id="675120.N1PCD1"/>
<dbReference type="HOGENOM" id="CLU_011409_7_1_1"/>
<keyword evidence="6" id="KW-0539">Nucleus</keyword>
<organism evidence="8 9">
    <name type="scientific">Dothistroma septosporum (strain NZE10 / CBS 128990)</name>
    <name type="common">Red band needle blight fungus</name>
    <name type="synonym">Mycosphaerella pini</name>
    <dbReference type="NCBI Taxonomy" id="675120"/>
    <lineage>
        <taxon>Eukaryota</taxon>
        <taxon>Fungi</taxon>
        <taxon>Dikarya</taxon>
        <taxon>Ascomycota</taxon>
        <taxon>Pezizomycotina</taxon>
        <taxon>Dothideomycetes</taxon>
        <taxon>Dothideomycetidae</taxon>
        <taxon>Mycosphaerellales</taxon>
        <taxon>Mycosphaerellaceae</taxon>
        <taxon>Dothistroma</taxon>
    </lineage>
</organism>
<evidence type="ECO:0000313" key="9">
    <source>
        <dbReference type="Proteomes" id="UP000016933"/>
    </source>
</evidence>
<evidence type="ECO:0000256" key="2">
    <source>
        <dbReference type="ARBA" id="ARBA00022833"/>
    </source>
</evidence>
<dbReference type="GO" id="GO:0000981">
    <property type="term" value="F:DNA-binding transcription factor activity, RNA polymerase II-specific"/>
    <property type="evidence" value="ECO:0007669"/>
    <property type="project" value="InterPro"/>
</dbReference>
<dbReference type="Proteomes" id="UP000016933">
    <property type="component" value="Unassembled WGS sequence"/>
</dbReference>
<dbReference type="GO" id="GO:0008270">
    <property type="term" value="F:zinc ion binding"/>
    <property type="evidence" value="ECO:0007669"/>
    <property type="project" value="InterPro"/>
</dbReference>
<dbReference type="SUPFAM" id="SSF57701">
    <property type="entry name" value="Zn2/Cys6 DNA-binding domain"/>
    <property type="match status" value="1"/>
</dbReference>
<dbReference type="CDD" id="cd00067">
    <property type="entry name" value="GAL4"/>
    <property type="match status" value="1"/>
</dbReference>
<evidence type="ECO:0000256" key="6">
    <source>
        <dbReference type="ARBA" id="ARBA00023242"/>
    </source>
</evidence>
<dbReference type="OMA" id="ITRRIMH"/>
<dbReference type="Gene3D" id="4.10.240.10">
    <property type="entry name" value="Zn(2)-C6 fungal-type DNA-binding domain"/>
    <property type="match status" value="1"/>
</dbReference>
<dbReference type="GO" id="GO:0003677">
    <property type="term" value="F:DNA binding"/>
    <property type="evidence" value="ECO:0007669"/>
    <property type="project" value="UniProtKB-KW"/>
</dbReference>
<evidence type="ECO:0000256" key="5">
    <source>
        <dbReference type="ARBA" id="ARBA00023163"/>
    </source>
</evidence>
<keyword evidence="1" id="KW-0479">Metal-binding</keyword>
<keyword evidence="5" id="KW-0804">Transcription</keyword>
<keyword evidence="3" id="KW-0805">Transcription regulation</keyword>
<gene>
    <name evidence="8" type="ORF">DOTSEDRAFT_99043</name>
</gene>
<evidence type="ECO:0000313" key="8">
    <source>
        <dbReference type="EMBL" id="EME39897.1"/>
    </source>
</evidence>
<keyword evidence="9" id="KW-1185">Reference proteome</keyword>
<feature type="domain" description="Zn(2)-C6 fungal-type" evidence="7">
    <location>
        <begin position="18"/>
        <end position="46"/>
    </location>
</feature>
<dbReference type="Pfam" id="PF11951">
    <property type="entry name" value="Fungal_trans_2"/>
    <property type="match status" value="1"/>
</dbReference>
<dbReference type="InterPro" id="IPR021858">
    <property type="entry name" value="Fun_TF"/>
</dbReference>
<dbReference type="eggNOG" id="ENOG502SQ3E">
    <property type="taxonomic scope" value="Eukaryota"/>
</dbReference>
<feature type="non-terminal residue" evidence="8">
    <location>
        <position position="560"/>
    </location>
</feature>
<dbReference type="InterPro" id="IPR052360">
    <property type="entry name" value="Transcr_Regulatory_Proteins"/>
</dbReference>
<dbReference type="EMBL" id="KB446544">
    <property type="protein sequence ID" value="EME39897.1"/>
    <property type="molecule type" value="Genomic_DNA"/>
</dbReference>
<keyword evidence="4" id="KW-0238">DNA-binding</keyword>
<sequence length="560" mass="63963">MTIPVVRVRAKHSKTRTGCRTCRLRHVKCDEERPSCRACNRAGRVCAGYDHVPSSTQSLGPRRLEPLMPRPLFTPLVSLRDHESISLDFFRLFTINKLPQRTWWQHIVLDLSKQEPVLAHAATALGSMHRAIALPGDSKELSINTNQRQIATDQYTKAVASMRRYIDGCFQGNRILSHDQLVVVLSACLLFFCFEAYVSHDKQATLHLRTGLRILYEQRRDVNAALSRDEGDRVITTRATMRTYLDALTYTFVLLDNDLNMVDEEEPYLTTICLDKMPSAFSCIQVAQIHLDFLAQRANDVYRILLTSCETYFESHPELCEGLDDDVGEFHLGCMSRLFPLDSDDEFWHEHNVLRQDLREWLCAFATVQVSQENRSEHLLVQVYFFYVWFRTETWRDGTEIQVDRFGEQFKHITDLAEQYLAMHTDTAQYVSPADEGANQVATVSSTPPLFSFGSGFVTAVMLIAIKCRISSIRQRCVAIVRAVNLQGFFDSAFLAAYLQAIVQLEEERSRGITGCIDSAKSFEAAEVPEAARLFEPMMLPGRQAEETDFYRSDSGHMIY</sequence>
<evidence type="ECO:0000256" key="3">
    <source>
        <dbReference type="ARBA" id="ARBA00023015"/>
    </source>
</evidence>
<proteinExistence type="predicted"/>
<evidence type="ECO:0000259" key="7">
    <source>
        <dbReference type="PROSITE" id="PS50048"/>
    </source>
</evidence>
<dbReference type="PROSITE" id="PS50048">
    <property type="entry name" value="ZN2_CY6_FUNGAL_2"/>
    <property type="match status" value="1"/>
</dbReference>
<dbReference type="AlphaFoldDB" id="N1PCD1"/>
<evidence type="ECO:0000256" key="1">
    <source>
        <dbReference type="ARBA" id="ARBA00022723"/>
    </source>
</evidence>
<dbReference type="OrthoDB" id="3598904at2759"/>
<dbReference type="PANTHER" id="PTHR36206">
    <property type="entry name" value="ASPERCRYPTIN BIOSYNTHESIS CLUSTER-SPECIFIC TRANSCRIPTION REGULATOR ATNN-RELATED"/>
    <property type="match status" value="1"/>
</dbReference>
<dbReference type="Pfam" id="PF00172">
    <property type="entry name" value="Zn_clus"/>
    <property type="match status" value="1"/>
</dbReference>